<name>A0A564TMU4_STRVE</name>
<dbReference type="Proteomes" id="UP000380217">
    <property type="component" value="Unassembled WGS sequence"/>
</dbReference>
<dbReference type="AlphaFoldDB" id="A0A564TMU4"/>
<sequence length="278" mass="33383">MDTQERFFHFLMRLCANRMANIIKNKEDDDSNYSFSTSNGASSQIYNFIKFEYDIKSNSFPIEKNKPLQYGIRPAHLYKFCEEFNIKSQNLVWGSIEEIKENGFIFFFMILLDYGILEKNRSNRVIEILKDKLNIFGTYSLLNTFRDDEKIINEIVSVGNLEFFSNIDSLIITEIKICLEYIYNEVEEKFIKELYNYLYEIEEGKFFSRFPKYFYKDFQSTIVDILNTFNSETKFHLNINQLLESNKELFCNDLQTTRYEREKLIQFLIEYDSMLFPT</sequence>
<evidence type="ECO:0000313" key="2">
    <source>
        <dbReference type="Proteomes" id="UP000380217"/>
    </source>
</evidence>
<organism evidence="1 2">
    <name type="scientific">Streptococcus vestibularis</name>
    <dbReference type="NCBI Taxonomy" id="1343"/>
    <lineage>
        <taxon>Bacteria</taxon>
        <taxon>Bacillati</taxon>
        <taxon>Bacillota</taxon>
        <taxon>Bacilli</taxon>
        <taxon>Lactobacillales</taxon>
        <taxon>Streptococcaceae</taxon>
        <taxon>Streptococcus</taxon>
    </lineage>
</organism>
<reference evidence="1 2" key="1">
    <citation type="submission" date="2019-07" db="EMBL/GenBank/DDBJ databases">
        <authorList>
            <person name="Hibberd C M."/>
            <person name="Gehrig L. J."/>
            <person name="Chang H.-W."/>
            <person name="Venkatesh S."/>
        </authorList>
    </citation>
    <scope>NUCLEOTIDE SEQUENCE [LARGE SCALE GENOMIC DNA]</scope>
    <source>
        <strain evidence="1">Streptococcus_salivarius_SS_Bg39</strain>
    </source>
</reference>
<dbReference type="EMBL" id="CABHNJ010000032">
    <property type="protein sequence ID" value="VUX08531.1"/>
    <property type="molecule type" value="Genomic_DNA"/>
</dbReference>
<protein>
    <submittedName>
        <fullName evidence="1">Uncharacterized protein</fullName>
    </submittedName>
</protein>
<evidence type="ECO:0000313" key="1">
    <source>
        <dbReference type="EMBL" id="VUX08531.1"/>
    </source>
</evidence>
<accession>A0A564TMU4</accession>
<dbReference type="RefSeq" id="WP_154864862.1">
    <property type="nucleotide sequence ID" value="NZ_CABHNJ010000032.1"/>
</dbReference>
<proteinExistence type="predicted"/>
<gene>
    <name evidence="1" type="ORF">SSSS39_00029</name>
</gene>